<reference evidence="2 3" key="1">
    <citation type="journal article" date="2015" name="Genome Announc.">
        <title>Expanding the biotechnology potential of lactobacilli through comparative genomics of 213 strains and associated genera.</title>
        <authorList>
            <person name="Sun Z."/>
            <person name="Harris H.M."/>
            <person name="McCann A."/>
            <person name="Guo C."/>
            <person name="Argimon S."/>
            <person name="Zhang W."/>
            <person name="Yang X."/>
            <person name="Jeffery I.B."/>
            <person name="Cooney J.C."/>
            <person name="Kagawa T.F."/>
            <person name="Liu W."/>
            <person name="Song Y."/>
            <person name="Salvetti E."/>
            <person name="Wrobel A."/>
            <person name="Rasinkangas P."/>
            <person name="Parkhill J."/>
            <person name="Rea M.C."/>
            <person name="O'Sullivan O."/>
            <person name="Ritari J."/>
            <person name="Douillard F.P."/>
            <person name="Paul Ross R."/>
            <person name="Yang R."/>
            <person name="Briner A.E."/>
            <person name="Felis G.E."/>
            <person name="de Vos W.M."/>
            <person name="Barrangou R."/>
            <person name="Klaenhammer T.R."/>
            <person name="Caufield P.W."/>
            <person name="Cui Y."/>
            <person name="Zhang H."/>
            <person name="O'Toole P.W."/>
        </authorList>
    </citation>
    <scope>NUCLEOTIDE SEQUENCE [LARGE SCALE GENOMIC DNA]</scope>
    <source>
        <strain evidence="2 3">DSM 20515</strain>
    </source>
</reference>
<evidence type="ECO:0000259" key="1">
    <source>
        <dbReference type="Pfam" id="PF01872"/>
    </source>
</evidence>
<dbReference type="SUPFAM" id="SSF53597">
    <property type="entry name" value="Dihydrofolate reductase-like"/>
    <property type="match status" value="1"/>
</dbReference>
<name>A0A0R2B9S3_SECCO</name>
<proteinExistence type="predicted"/>
<dbReference type="PANTHER" id="PTHR38011:SF11">
    <property type="entry name" value="2,5-DIAMINO-6-RIBOSYLAMINO-4(3H)-PYRIMIDINONE 5'-PHOSPHATE REDUCTASE"/>
    <property type="match status" value="1"/>
</dbReference>
<dbReference type="InterPro" id="IPR050765">
    <property type="entry name" value="Riboflavin_Biosynth_HTPR"/>
</dbReference>
<accession>A0A0R2B9S3</accession>
<dbReference type="InterPro" id="IPR002734">
    <property type="entry name" value="RibDG_C"/>
</dbReference>
<dbReference type="GO" id="GO:0008703">
    <property type="term" value="F:5-amino-6-(5-phosphoribosylamino)uracil reductase activity"/>
    <property type="evidence" value="ECO:0007669"/>
    <property type="project" value="InterPro"/>
</dbReference>
<dbReference type="Gene3D" id="3.40.430.10">
    <property type="entry name" value="Dihydrofolate Reductase, subunit A"/>
    <property type="match status" value="1"/>
</dbReference>
<comment type="caution">
    <text evidence="2">The sequence shown here is derived from an EMBL/GenBank/DDBJ whole genome shotgun (WGS) entry which is preliminary data.</text>
</comment>
<dbReference type="Pfam" id="PF01872">
    <property type="entry name" value="RibD_C"/>
    <property type="match status" value="1"/>
</dbReference>
<feature type="domain" description="Bacterial bifunctional deaminase-reductase C-terminal" evidence="1">
    <location>
        <begin position="2"/>
        <end position="160"/>
    </location>
</feature>
<organism evidence="2 3">
    <name type="scientific">Secundilactobacillus collinoides DSM 20515 = JCM 1123</name>
    <dbReference type="NCBI Taxonomy" id="1423733"/>
    <lineage>
        <taxon>Bacteria</taxon>
        <taxon>Bacillati</taxon>
        <taxon>Bacillota</taxon>
        <taxon>Bacilli</taxon>
        <taxon>Lactobacillales</taxon>
        <taxon>Lactobacillaceae</taxon>
        <taxon>Secundilactobacillus</taxon>
    </lineage>
</organism>
<dbReference type="PANTHER" id="PTHR38011">
    <property type="entry name" value="DIHYDROFOLATE REDUCTASE FAMILY PROTEIN (AFU_ORTHOLOGUE AFUA_8G06820)"/>
    <property type="match status" value="1"/>
</dbReference>
<dbReference type="InterPro" id="IPR024072">
    <property type="entry name" value="DHFR-like_dom_sf"/>
</dbReference>
<dbReference type="AlphaFoldDB" id="A0A0R2B9S3"/>
<sequence length="176" mass="19306">MRKIVLYIGQSLDGYIADTAGGVDWMTGEQPSTAGVDTYTPFLKTVDTIIMGWTTYHQIVTDLAPYAWPYPDQQTFVITHQSLASTENVVFTTIDPVTLAAQLKAVRGETIWINGGASVVQALQRADLIDVYHLAILPVILGSGTRLFADDGATVLLRLTRQVSANGIVEMTYERR</sequence>
<dbReference type="RefSeq" id="WP_054758942.1">
    <property type="nucleotide sequence ID" value="NZ_AYYR01000043.1"/>
</dbReference>
<dbReference type="STRING" id="33960.TY91_10450"/>
<evidence type="ECO:0000313" key="3">
    <source>
        <dbReference type="Proteomes" id="UP000051845"/>
    </source>
</evidence>
<gene>
    <name evidence="2" type="ORF">FC82_GL001949</name>
</gene>
<dbReference type="GO" id="GO:0009231">
    <property type="term" value="P:riboflavin biosynthetic process"/>
    <property type="evidence" value="ECO:0007669"/>
    <property type="project" value="InterPro"/>
</dbReference>
<protein>
    <recommendedName>
        <fullName evidence="1">Bacterial bifunctional deaminase-reductase C-terminal domain-containing protein</fullName>
    </recommendedName>
</protein>
<evidence type="ECO:0000313" key="2">
    <source>
        <dbReference type="EMBL" id="KRM75802.1"/>
    </source>
</evidence>
<dbReference type="EMBL" id="AYYR01000043">
    <property type="protein sequence ID" value="KRM75802.1"/>
    <property type="molecule type" value="Genomic_DNA"/>
</dbReference>
<dbReference type="Proteomes" id="UP000051845">
    <property type="component" value="Unassembled WGS sequence"/>
</dbReference>
<dbReference type="PATRIC" id="fig|1423733.4.peg.2050"/>